<protein>
    <submittedName>
        <fullName evidence="3">F420-dependent oxidoreductase</fullName>
    </submittedName>
</protein>
<dbReference type="GO" id="GO:0052618">
    <property type="term" value="F:coenzyme F420-0:L-glutamate ligase activity"/>
    <property type="evidence" value="ECO:0007669"/>
    <property type="project" value="TreeGrafter"/>
</dbReference>
<dbReference type="EMBL" id="RQWK01000002">
    <property type="protein sequence ID" value="KAA9404796.1"/>
    <property type="molecule type" value="Genomic_DNA"/>
</dbReference>
<dbReference type="PANTHER" id="PTHR47917">
    <property type="match status" value="1"/>
</dbReference>
<evidence type="ECO:0000313" key="2">
    <source>
        <dbReference type="EMBL" id="KAA9404796.1"/>
    </source>
</evidence>
<feature type="domain" description="Coenzyme F420:L-glutamate ligase-like" evidence="1">
    <location>
        <begin position="52"/>
        <end position="292"/>
    </location>
</feature>
<dbReference type="PANTHER" id="PTHR47917:SF1">
    <property type="entry name" value="COENZYME F420:L-GLUTAMATE LIGASE"/>
    <property type="match status" value="1"/>
</dbReference>
<organism evidence="3 4">
    <name type="scientific">Haloarcula hispanica</name>
    <dbReference type="NCBI Taxonomy" id="51589"/>
    <lineage>
        <taxon>Archaea</taxon>
        <taxon>Methanobacteriati</taxon>
        <taxon>Methanobacteriota</taxon>
        <taxon>Stenosarchaea group</taxon>
        <taxon>Halobacteria</taxon>
        <taxon>Halobacteriales</taxon>
        <taxon>Haloarculaceae</taxon>
        <taxon>Haloarcula</taxon>
    </lineage>
</organism>
<reference evidence="2 5" key="1">
    <citation type="submission" date="2018-11" db="EMBL/GenBank/DDBJ databases">
        <title>Genomic analysis of Haloarcula hispanica CBA1121.</title>
        <authorList>
            <person name="Kim Y.B."/>
            <person name="Roh S.W."/>
        </authorList>
    </citation>
    <scope>NUCLEOTIDE SEQUENCE [LARGE SCALE GENOMIC DNA]</scope>
    <source>
        <strain evidence="2 5">CBA1121</strain>
    </source>
</reference>
<dbReference type="EMBL" id="RZIG01000001">
    <property type="protein sequence ID" value="RYJ15538.1"/>
    <property type="molecule type" value="Genomic_DNA"/>
</dbReference>
<proteinExistence type="predicted"/>
<reference evidence="3 4" key="2">
    <citation type="submission" date="2018-12" db="EMBL/GenBank/DDBJ databases">
        <title>Draft genome sequence of Haloarcula hispinica strain 18.1, an halophilic archaeon isolated from Chott El Jerid of Southern Tunisia.</title>
        <authorList>
            <person name="Najjari A."/>
            <person name="Ben Dhia O."/>
            <person name="Ferjani R."/>
            <person name="Mahjoubi M."/>
            <person name="Sghaier H."/>
            <person name="Elshahed M."/>
            <person name="Ouzari H.I."/>
            <person name="Cherid A."/>
            <person name="Youssef N."/>
        </authorList>
    </citation>
    <scope>NUCLEOTIDE SEQUENCE [LARGE SCALE GENOMIC DNA]</scope>
    <source>
        <strain evidence="3 4">18.1</strain>
    </source>
</reference>
<dbReference type="SUPFAM" id="SSF144010">
    <property type="entry name" value="CofE-like"/>
    <property type="match status" value="1"/>
</dbReference>
<name>A0A482TJX9_HALHI</name>
<dbReference type="Proteomes" id="UP000293535">
    <property type="component" value="Unassembled WGS sequence"/>
</dbReference>
<evidence type="ECO:0000313" key="3">
    <source>
        <dbReference type="EMBL" id="RYJ15538.1"/>
    </source>
</evidence>
<gene>
    <name evidence="2" type="ORF">EGO51_15715</name>
    <name evidence="3" type="ORF">ELS20_00260</name>
</gene>
<dbReference type="Gene3D" id="3.30.1330.100">
    <property type="entry name" value="CofE-like"/>
    <property type="match status" value="2"/>
</dbReference>
<evidence type="ECO:0000313" key="4">
    <source>
        <dbReference type="Proteomes" id="UP000293535"/>
    </source>
</evidence>
<comment type="caution">
    <text evidence="3">The sequence shown here is derived from an EMBL/GenBank/DDBJ whole genome shotgun (WGS) entry which is preliminary data.</text>
</comment>
<dbReference type="Pfam" id="PF01996">
    <property type="entry name" value="F420_ligase"/>
    <property type="match status" value="1"/>
</dbReference>
<accession>A0A482TJX9</accession>
<dbReference type="InterPro" id="IPR002847">
    <property type="entry name" value="F420-0_gamma-glut_ligase-dom"/>
</dbReference>
<sequence length="328" mass="35163">MITFRRLPDTAGTLSGTRFEERLVYSQRCAIVSALKCAVSDLQLMTELTFHGLNIGQVEPNDDLVDRIVETAASEYPLTDGDIVVVTAKVVSFAENRLVEADEVEVTDRDHRVADITGIDPREVAVIYDESEVIGAIPIAEVGEDVLLEHAVDPEAAQEALAEVPAMLVTERNGRLCTNAGVDWSNSPDGMMTLLPEDPDESARRLREGIEAQTGADVAVVLADSEIAGPGSMDLAIGCSGIEAIDNNFGQTDLYGEPKVGGVDLVADELTAGSALLFGQADEQIPVTVVRGLEYEDGEGVPNSGGVVRRGLRKSVQLTARLKAREWF</sequence>
<dbReference type="Proteomes" id="UP000326244">
    <property type="component" value="Unassembled WGS sequence"/>
</dbReference>
<evidence type="ECO:0000313" key="5">
    <source>
        <dbReference type="Proteomes" id="UP000326244"/>
    </source>
</evidence>
<evidence type="ECO:0000259" key="1">
    <source>
        <dbReference type="Pfam" id="PF01996"/>
    </source>
</evidence>
<dbReference type="AlphaFoldDB" id="A0A482TJX9"/>